<proteinExistence type="predicted"/>
<geneLocation type="plasmid" evidence="3">
    <name>puw386</name>
</geneLocation>
<keyword evidence="1" id="KW-0812">Transmembrane</keyword>
<protein>
    <recommendedName>
        <fullName evidence="4">Transmembrane protein</fullName>
    </recommendedName>
</protein>
<keyword evidence="2" id="KW-0614">Plasmid</keyword>
<reference evidence="2 3" key="1">
    <citation type="submission" date="2019-04" db="EMBL/GenBank/DDBJ databases">
        <title>Complete Genome of UW386 and Higher Quality Genome of UW700.</title>
        <authorList>
            <person name="Jacobs J."/>
            <person name="Perez A."/>
            <person name="Steidl O."/>
            <person name="Allen C."/>
        </authorList>
    </citation>
    <scope>NUCLEOTIDE SEQUENCE [LARGE SCALE GENOMIC DNA]</scope>
    <source>
        <strain evidence="2 3">UW386</strain>
        <plasmid evidence="3">puw386</plasmid>
    </source>
</reference>
<evidence type="ECO:0000313" key="2">
    <source>
        <dbReference type="EMBL" id="QCX51340.1"/>
    </source>
</evidence>
<organism evidence="2 3">
    <name type="scientific">Ralstonia solanacearum</name>
    <name type="common">Pseudomonas solanacearum</name>
    <dbReference type="NCBI Taxonomy" id="305"/>
    <lineage>
        <taxon>Bacteria</taxon>
        <taxon>Pseudomonadati</taxon>
        <taxon>Pseudomonadota</taxon>
        <taxon>Betaproteobacteria</taxon>
        <taxon>Burkholderiales</taxon>
        <taxon>Burkholderiaceae</taxon>
        <taxon>Ralstonia</taxon>
        <taxon>Ralstonia solanacearum species complex</taxon>
    </lineage>
</organism>
<name>A0AA92EHU8_RALSL</name>
<gene>
    <name evidence="2" type="ORF">E7Z57_19870</name>
</gene>
<dbReference type="Proteomes" id="UP000310553">
    <property type="component" value="Plasmid pUW386"/>
</dbReference>
<evidence type="ECO:0000256" key="1">
    <source>
        <dbReference type="SAM" id="Phobius"/>
    </source>
</evidence>
<evidence type="ECO:0000313" key="3">
    <source>
        <dbReference type="Proteomes" id="UP000310553"/>
    </source>
</evidence>
<accession>A0AA92EHU8</accession>
<feature type="transmembrane region" description="Helical" evidence="1">
    <location>
        <begin position="6"/>
        <end position="28"/>
    </location>
</feature>
<dbReference type="EMBL" id="CP039340">
    <property type="protein sequence ID" value="QCX51340.1"/>
    <property type="molecule type" value="Genomic_DNA"/>
</dbReference>
<dbReference type="AlphaFoldDB" id="A0AA92EHU8"/>
<sequence length="68" mass="7772">MLMGGLGLFFTTAFCAMVLVGGFGSPAWKARMRQWLSPDQDRCWRMPRWLLFLAAVVSARIFKYLARA</sequence>
<feature type="transmembrane region" description="Helical" evidence="1">
    <location>
        <begin position="49"/>
        <end position="66"/>
    </location>
</feature>
<evidence type="ECO:0008006" key="4">
    <source>
        <dbReference type="Google" id="ProtNLM"/>
    </source>
</evidence>
<keyword evidence="1" id="KW-0472">Membrane</keyword>
<keyword evidence="1" id="KW-1133">Transmembrane helix</keyword>